<feature type="signal peptide" evidence="1">
    <location>
        <begin position="1"/>
        <end position="21"/>
    </location>
</feature>
<protein>
    <submittedName>
        <fullName evidence="2">Uncharacterized protein</fullName>
    </submittedName>
</protein>
<organism evidence="2 3">
    <name type="scientific">Fusarium piperis</name>
    <dbReference type="NCBI Taxonomy" id="1435070"/>
    <lineage>
        <taxon>Eukaryota</taxon>
        <taxon>Fungi</taxon>
        <taxon>Dikarya</taxon>
        <taxon>Ascomycota</taxon>
        <taxon>Pezizomycotina</taxon>
        <taxon>Sordariomycetes</taxon>
        <taxon>Hypocreomycetidae</taxon>
        <taxon>Hypocreales</taxon>
        <taxon>Nectriaceae</taxon>
        <taxon>Fusarium</taxon>
        <taxon>Fusarium solani species complex</taxon>
    </lineage>
</organism>
<dbReference type="Proteomes" id="UP001140502">
    <property type="component" value="Unassembled WGS sequence"/>
</dbReference>
<comment type="caution">
    <text evidence="2">The sequence shown here is derived from an EMBL/GenBank/DDBJ whole genome shotgun (WGS) entry which is preliminary data.</text>
</comment>
<evidence type="ECO:0000313" key="3">
    <source>
        <dbReference type="Proteomes" id="UP001140502"/>
    </source>
</evidence>
<dbReference type="OrthoDB" id="3434269at2759"/>
<feature type="chain" id="PRO_5040720969" evidence="1">
    <location>
        <begin position="22"/>
        <end position="263"/>
    </location>
</feature>
<evidence type="ECO:0000313" key="2">
    <source>
        <dbReference type="EMBL" id="KAJ4313842.1"/>
    </source>
</evidence>
<sequence length="263" mass="29811">MKYLAFLISMLAAVLVRPCLAAINEADAATLLYYYTAYDLDVEVWGQGKGYIAPACKGYSLSRGRCTLDEFVNYIMNGASSAKPSYYEFESGFSLLIGDVMAIVDGLKEVKEMAQGRLPRVIRGQRNAMRIFDDLAIINDRNYQRAQQQNIHVTRHWTNLLEAMGGLRLYLSSKTEGTFAERMRRYDDALIKIVDREDKATKRKWKMVDWEATVMANPALSDPTSNTYKNTVKYIKGYNNQEGTLMERAMAAKIADTLKACKK</sequence>
<proteinExistence type="predicted"/>
<evidence type="ECO:0000256" key="1">
    <source>
        <dbReference type="SAM" id="SignalP"/>
    </source>
</evidence>
<accession>A0A9W8W6P0</accession>
<gene>
    <name evidence="2" type="ORF">N0V84_009197</name>
</gene>
<reference evidence="2" key="1">
    <citation type="submission" date="2022-10" db="EMBL/GenBank/DDBJ databases">
        <title>Tapping the CABI collections for fungal endophytes: first genome assemblies for Collariella, Neodidymelliopsis, Ascochyta clinopodiicola, Didymella pomorum, Didymosphaeria variabile, Neocosmospora piperis and Neocucurbitaria cava.</title>
        <authorList>
            <person name="Hill R."/>
        </authorList>
    </citation>
    <scope>NUCLEOTIDE SEQUENCE</scope>
    <source>
        <strain evidence="2">IMI 366586</strain>
    </source>
</reference>
<name>A0A9W8W6P0_9HYPO</name>
<dbReference type="EMBL" id="JAPEUR010000246">
    <property type="protein sequence ID" value="KAJ4313842.1"/>
    <property type="molecule type" value="Genomic_DNA"/>
</dbReference>
<keyword evidence="1" id="KW-0732">Signal</keyword>
<keyword evidence="3" id="KW-1185">Reference proteome</keyword>
<dbReference type="AlphaFoldDB" id="A0A9W8W6P0"/>